<gene>
    <name evidence="2" type="ORF">C8D97_10638</name>
</gene>
<dbReference type="Gene3D" id="3.90.1340.10">
    <property type="entry name" value="Phage tail collar domain"/>
    <property type="match status" value="1"/>
</dbReference>
<dbReference type="InterPro" id="IPR037053">
    <property type="entry name" value="Phage_tail_collar_dom_sf"/>
</dbReference>
<dbReference type="SUPFAM" id="SSF88874">
    <property type="entry name" value="Receptor-binding domain of short tail fibre protein gp12"/>
    <property type="match status" value="1"/>
</dbReference>
<dbReference type="EMBL" id="QGGU01000006">
    <property type="protein sequence ID" value="PWK50751.1"/>
    <property type="molecule type" value="Genomic_DNA"/>
</dbReference>
<proteinExistence type="predicted"/>
<dbReference type="Proteomes" id="UP000245790">
    <property type="component" value="Unassembled WGS sequence"/>
</dbReference>
<reference evidence="2 3" key="1">
    <citation type="submission" date="2018-05" db="EMBL/GenBank/DDBJ databases">
        <title>Genomic Encyclopedia of Type Strains, Phase IV (KMG-IV): sequencing the most valuable type-strain genomes for metagenomic binning, comparative biology and taxonomic classification.</title>
        <authorList>
            <person name="Goeker M."/>
        </authorList>
    </citation>
    <scope>NUCLEOTIDE SEQUENCE [LARGE SCALE GENOMIC DNA]</scope>
    <source>
        <strain evidence="2 3">DSM 25350</strain>
    </source>
</reference>
<feature type="domain" description="Phage tail collar" evidence="1">
    <location>
        <begin position="8"/>
        <end position="63"/>
    </location>
</feature>
<evidence type="ECO:0000259" key="1">
    <source>
        <dbReference type="Pfam" id="PF07484"/>
    </source>
</evidence>
<accession>A0A316FPP5</accession>
<dbReference type="AlphaFoldDB" id="A0A316FPP5"/>
<protein>
    <submittedName>
        <fullName evidence="2">Microcystin-dependent protein</fullName>
    </submittedName>
</protein>
<dbReference type="OrthoDB" id="9810174at2"/>
<name>A0A316FPP5_9GAMM</name>
<dbReference type="Pfam" id="PF07484">
    <property type="entry name" value="Collar"/>
    <property type="match status" value="1"/>
</dbReference>
<evidence type="ECO:0000313" key="3">
    <source>
        <dbReference type="Proteomes" id="UP000245790"/>
    </source>
</evidence>
<comment type="caution">
    <text evidence="2">The sequence shown here is derived from an EMBL/GenBank/DDBJ whole genome shotgun (WGS) entry which is preliminary data.</text>
</comment>
<sequence length="178" mass="19230">MAEPFLSEIRMWGFGWPPRGWQECDGQLMQISQNEALFSLLGTTFGGDGRSSFGLPDLRGRSPMHSEEGEIQLGERAGTESVTLNVAEMPVHTHTLRGSTEDANANDFSGRVLAAGYQTEGRPARRGPKDVYGSPNNLVPLNSQSVSNAGGNLPHNNMQPSLVVNFCIAVTGLFPSRN</sequence>
<dbReference type="RefSeq" id="WP_109763419.1">
    <property type="nucleotide sequence ID" value="NZ_QGGU01000006.1"/>
</dbReference>
<organism evidence="2 3">
    <name type="scientific">Pleionea mediterranea</name>
    <dbReference type="NCBI Taxonomy" id="523701"/>
    <lineage>
        <taxon>Bacteria</taxon>
        <taxon>Pseudomonadati</taxon>
        <taxon>Pseudomonadota</taxon>
        <taxon>Gammaproteobacteria</taxon>
        <taxon>Oceanospirillales</taxon>
        <taxon>Pleioneaceae</taxon>
        <taxon>Pleionea</taxon>
    </lineage>
</organism>
<evidence type="ECO:0000313" key="2">
    <source>
        <dbReference type="EMBL" id="PWK50751.1"/>
    </source>
</evidence>
<keyword evidence="3" id="KW-1185">Reference proteome</keyword>
<dbReference type="InterPro" id="IPR011083">
    <property type="entry name" value="Phage_tail_collar_dom"/>
</dbReference>